<evidence type="ECO:0000313" key="3">
    <source>
        <dbReference type="EMBL" id="MEQ2297260.1"/>
    </source>
</evidence>
<evidence type="ECO:0000313" key="4">
    <source>
        <dbReference type="Proteomes" id="UP001469553"/>
    </source>
</evidence>
<feature type="transmembrane region" description="Helical" evidence="2">
    <location>
        <begin position="55"/>
        <end position="72"/>
    </location>
</feature>
<evidence type="ECO:0000256" key="1">
    <source>
        <dbReference type="SAM" id="MobiDB-lite"/>
    </source>
</evidence>
<gene>
    <name evidence="3" type="ORF">AMECASPLE_032960</name>
</gene>
<keyword evidence="2" id="KW-0812">Transmembrane</keyword>
<keyword evidence="2" id="KW-0472">Membrane</keyword>
<reference evidence="3 4" key="1">
    <citation type="submission" date="2021-06" db="EMBL/GenBank/DDBJ databases">
        <authorList>
            <person name="Palmer J.M."/>
        </authorList>
    </citation>
    <scope>NUCLEOTIDE SEQUENCE [LARGE SCALE GENOMIC DNA]</scope>
    <source>
        <strain evidence="3 4">AS_MEX2019</strain>
        <tissue evidence="3">Muscle</tissue>
    </source>
</reference>
<protein>
    <submittedName>
        <fullName evidence="3">Uncharacterized protein</fullName>
    </submittedName>
</protein>
<accession>A0ABV0YV13</accession>
<keyword evidence="2" id="KW-1133">Transmembrane helix</keyword>
<name>A0ABV0YV13_9TELE</name>
<dbReference type="EMBL" id="JAHRIP010041990">
    <property type="protein sequence ID" value="MEQ2297260.1"/>
    <property type="molecule type" value="Genomic_DNA"/>
</dbReference>
<evidence type="ECO:0000256" key="2">
    <source>
        <dbReference type="SAM" id="Phobius"/>
    </source>
</evidence>
<organism evidence="3 4">
    <name type="scientific">Ameca splendens</name>
    <dbReference type="NCBI Taxonomy" id="208324"/>
    <lineage>
        <taxon>Eukaryota</taxon>
        <taxon>Metazoa</taxon>
        <taxon>Chordata</taxon>
        <taxon>Craniata</taxon>
        <taxon>Vertebrata</taxon>
        <taxon>Euteleostomi</taxon>
        <taxon>Actinopterygii</taxon>
        <taxon>Neopterygii</taxon>
        <taxon>Teleostei</taxon>
        <taxon>Neoteleostei</taxon>
        <taxon>Acanthomorphata</taxon>
        <taxon>Ovalentaria</taxon>
        <taxon>Atherinomorphae</taxon>
        <taxon>Cyprinodontiformes</taxon>
        <taxon>Goodeidae</taxon>
        <taxon>Ameca</taxon>
    </lineage>
</organism>
<feature type="compositionally biased region" description="Polar residues" evidence="1">
    <location>
        <begin position="1"/>
        <end position="19"/>
    </location>
</feature>
<keyword evidence="4" id="KW-1185">Reference proteome</keyword>
<proteinExistence type="predicted"/>
<feature type="region of interest" description="Disordered" evidence="1">
    <location>
        <begin position="1"/>
        <end position="35"/>
    </location>
</feature>
<comment type="caution">
    <text evidence="3">The sequence shown here is derived from an EMBL/GenBank/DDBJ whole genome shotgun (WGS) entry which is preliminary data.</text>
</comment>
<sequence>MAESMCSSSAGATASSFQKTSRKPPDNSALPGHGNINPFFPKTTKVQHLLRTLNVLLYVLAIISTQIFGSWLKAWERSAPFPTDEYATPMSHAIPLGYLESVRSV</sequence>
<dbReference type="Proteomes" id="UP001469553">
    <property type="component" value="Unassembled WGS sequence"/>
</dbReference>